<feature type="transmembrane region" description="Helical" evidence="2">
    <location>
        <begin position="166"/>
        <end position="186"/>
    </location>
</feature>
<evidence type="ECO:0000313" key="4">
    <source>
        <dbReference type="Proteomes" id="UP000015241"/>
    </source>
</evidence>
<organism evidence="3 4">
    <name type="scientific">Fomitopsis schrenkii</name>
    <name type="common">Brown rot fungus</name>
    <dbReference type="NCBI Taxonomy" id="2126942"/>
    <lineage>
        <taxon>Eukaryota</taxon>
        <taxon>Fungi</taxon>
        <taxon>Dikarya</taxon>
        <taxon>Basidiomycota</taxon>
        <taxon>Agaricomycotina</taxon>
        <taxon>Agaricomycetes</taxon>
        <taxon>Polyporales</taxon>
        <taxon>Fomitopsis</taxon>
    </lineage>
</organism>
<protein>
    <recommendedName>
        <fullName evidence="5">DUF4203 domain-containing protein</fullName>
    </recommendedName>
</protein>
<dbReference type="AlphaFoldDB" id="S8DTJ4"/>
<dbReference type="OrthoDB" id="3364886at2759"/>
<reference evidence="3 4" key="1">
    <citation type="journal article" date="2012" name="Science">
        <title>The Paleozoic origin of enzymatic lignin decomposition reconstructed from 31 fungal genomes.</title>
        <authorList>
            <person name="Floudas D."/>
            <person name="Binder M."/>
            <person name="Riley R."/>
            <person name="Barry K."/>
            <person name="Blanchette R.A."/>
            <person name="Henrissat B."/>
            <person name="Martinez A.T."/>
            <person name="Otillar R."/>
            <person name="Spatafora J.W."/>
            <person name="Yadav J.S."/>
            <person name="Aerts A."/>
            <person name="Benoit I."/>
            <person name="Boyd A."/>
            <person name="Carlson A."/>
            <person name="Copeland A."/>
            <person name="Coutinho P.M."/>
            <person name="de Vries R.P."/>
            <person name="Ferreira P."/>
            <person name="Findley K."/>
            <person name="Foster B."/>
            <person name="Gaskell J."/>
            <person name="Glotzer D."/>
            <person name="Gorecki P."/>
            <person name="Heitman J."/>
            <person name="Hesse C."/>
            <person name="Hori C."/>
            <person name="Igarashi K."/>
            <person name="Jurgens J.A."/>
            <person name="Kallen N."/>
            <person name="Kersten P."/>
            <person name="Kohler A."/>
            <person name="Kuees U."/>
            <person name="Kumar T.K.A."/>
            <person name="Kuo A."/>
            <person name="LaButti K."/>
            <person name="Larrondo L.F."/>
            <person name="Lindquist E."/>
            <person name="Ling A."/>
            <person name="Lombard V."/>
            <person name="Lucas S."/>
            <person name="Lundell T."/>
            <person name="Martin R."/>
            <person name="McLaughlin D.J."/>
            <person name="Morgenstern I."/>
            <person name="Morin E."/>
            <person name="Murat C."/>
            <person name="Nagy L.G."/>
            <person name="Nolan M."/>
            <person name="Ohm R.A."/>
            <person name="Patyshakuliyeva A."/>
            <person name="Rokas A."/>
            <person name="Ruiz-Duenas F.J."/>
            <person name="Sabat G."/>
            <person name="Salamov A."/>
            <person name="Samejima M."/>
            <person name="Schmutz J."/>
            <person name="Slot J.C."/>
            <person name="St John F."/>
            <person name="Stenlid J."/>
            <person name="Sun H."/>
            <person name="Sun S."/>
            <person name="Syed K."/>
            <person name="Tsang A."/>
            <person name="Wiebenga A."/>
            <person name="Young D."/>
            <person name="Pisabarro A."/>
            <person name="Eastwood D.C."/>
            <person name="Martin F."/>
            <person name="Cullen D."/>
            <person name="Grigoriev I.V."/>
            <person name="Hibbett D.S."/>
        </authorList>
    </citation>
    <scope>NUCLEOTIDE SEQUENCE</scope>
    <source>
        <strain evidence="4">FP-58527</strain>
    </source>
</reference>
<gene>
    <name evidence="3" type="ORF">FOMPIDRAFT_1025364</name>
</gene>
<keyword evidence="2" id="KW-0472">Membrane</keyword>
<feature type="transmembrane region" description="Helical" evidence="2">
    <location>
        <begin position="141"/>
        <end position="160"/>
    </location>
</feature>
<accession>S8DTJ4</accession>
<evidence type="ECO:0000313" key="3">
    <source>
        <dbReference type="EMBL" id="EPS96561.1"/>
    </source>
</evidence>
<dbReference type="InParanoid" id="S8DTJ4"/>
<feature type="compositionally biased region" description="Low complexity" evidence="1">
    <location>
        <begin position="497"/>
        <end position="514"/>
    </location>
</feature>
<feature type="compositionally biased region" description="Basic and acidic residues" evidence="1">
    <location>
        <begin position="399"/>
        <end position="414"/>
    </location>
</feature>
<feature type="compositionally biased region" description="Acidic residues" evidence="1">
    <location>
        <begin position="385"/>
        <end position="398"/>
    </location>
</feature>
<feature type="compositionally biased region" description="Basic and acidic residues" evidence="1">
    <location>
        <begin position="565"/>
        <end position="574"/>
    </location>
</feature>
<evidence type="ECO:0008006" key="5">
    <source>
        <dbReference type="Google" id="ProtNLM"/>
    </source>
</evidence>
<feature type="region of interest" description="Disordered" evidence="1">
    <location>
        <begin position="385"/>
        <end position="542"/>
    </location>
</feature>
<feature type="transmembrane region" description="Helical" evidence="2">
    <location>
        <begin position="20"/>
        <end position="43"/>
    </location>
</feature>
<feature type="transmembrane region" description="Helical" evidence="2">
    <location>
        <begin position="117"/>
        <end position="134"/>
    </location>
</feature>
<dbReference type="eggNOG" id="ENOG502SJDM">
    <property type="taxonomic scope" value="Eukaryota"/>
</dbReference>
<feature type="region of interest" description="Disordered" evidence="1">
    <location>
        <begin position="556"/>
        <end position="579"/>
    </location>
</feature>
<dbReference type="Proteomes" id="UP000015241">
    <property type="component" value="Unassembled WGS sequence"/>
</dbReference>
<sequence length="600" mass="65374">MASNCSHCALGDLLDSTSYTLAYALPLLLISFVLTFAGTFLTLDRTRVFAPRRNAVKSLPRSASELKRIESSLRWLSMFEGGVGGIAAGYIFAVHLVTFLALLIPSVTTSAALAPKAFLATWLLSSLCCMFLGGRWRYAALVLEGISGYSTFGVACTVMIHPSLKARIVLVSVFTPIGLILCLLPLAKYQHAFLRVATSSAGAFGMVLSIATLANIPVWREVWSRLWIADAIGWGSSIEKGLSTVYCVLLLLGCLCDWFLHRKLGENPDEKWDSYLADYVSALPNEADRAGTFKPLTSFWSRVFGHHHTTEAPAASEIIFPTDADLKRPIPSPYKLQKKNSLVTAASPTEPQFQREPTFLRKHRKKGVRGFRRTREAVKFSPLDVDDLSSDSEEGSDAEDLKPPVKTWAVEHRPSLSRNSSVTLADEDVHRSSDDKDAQLESPRLRAGLDAPDYSDFEDDVTASATRRPPSGLDGKGDRWQPGFLRRASLKAESEAQESPSGPPSSQRSAPSSQRTAVEQPASSSVPASPVPPPAFTPVPATPSLIRAIERVQAAYSPATASPDADARSEEPKGPKWNSFWQEVKAKAGHEHLHAPGTPH</sequence>
<dbReference type="HOGENOM" id="CLU_033738_0_0_1"/>
<evidence type="ECO:0000256" key="2">
    <source>
        <dbReference type="SAM" id="Phobius"/>
    </source>
</evidence>
<keyword evidence="4" id="KW-1185">Reference proteome</keyword>
<name>S8DTJ4_FOMSC</name>
<feature type="compositionally biased region" description="Basic and acidic residues" evidence="1">
    <location>
        <begin position="427"/>
        <end position="439"/>
    </location>
</feature>
<proteinExistence type="predicted"/>
<evidence type="ECO:0000256" key="1">
    <source>
        <dbReference type="SAM" id="MobiDB-lite"/>
    </source>
</evidence>
<keyword evidence="2" id="KW-0812">Transmembrane</keyword>
<feature type="compositionally biased region" description="Pro residues" evidence="1">
    <location>
        <begin position="529"/>
        <end position="541"/>
    </location>
</feature>
<feature type="transmembrane region" description="Helical" evidence="2">
    <location>
        <begin position="83"/>
        <end position="105"/>
    </location>
</feature>
<dbReference type="EMBL" id="KE504187">
    <property type="protein sequence ID" value="EPS96561.1"/>
    <property type="molecule type" value="Genomic_DNA"/>
</dbReference>
<keyword evidence="2" id="KW-1133">Transmembrane helix</keyword>
<feature type="transmembrane region" description="Helical" evidence="2">
    <location>
        <begin position="193"/>
        <end position="216"/>
    </location>
</feature>